<dbReference type="EMBL" id="JAPDHF010000017">
    <property type="protein sequence ID" value="KAJ4007298.1"/>
    <property type="molecule type" value="Genomic_DNA"/>
</dbReference>
<evidence type="ECO:0000313" key="3">
    <source>
        <dbReference type="Proteomes" id="UP001152130"/>
    </source>
</evidence>
<keyword evidence="3" id="KW-1185">Reference proteome</keyword>
<feature type="region of interest" description="Disordered" evidence="1">
    <location>
        <begin position="200"/>
        <end position="241"/>
    </location>
</feature>
<dbReference type="AlphaFoldDB" id="A0A9W8PHN5"/>
<sequence>MPPDDKKSTIPASYGDDVCRIFFQSQGPCLISRKALAECPAIASRLTSKSFFSNSLDNVNIEEIPHDVGAVVIHFLRSRRYRTLTFDVDTEEERNRLELRTAFRVYAAAVDLELIALKNAAQNVMSDLENLMDLKTVAMVLKETGLHLEEWPCLLMHIYSFIQSSKGVASSEDMAWIIAEHGFPESVNVDSFQSSLVSKGSPWKKEEEKNPKAQLATDKAQTKAKTWPPSTSSEDKPKLKSSKTWAAIFPKDFSRWRFGRGKARAETPEETIVEHRPIDEIMEPPQGLSEDAMAYVKHLSLSIVGQECEAGDIALQSTIITPPPGEQYSFDITS</sequence>
<accession>A0A9W8PHN5</accession>
<evidence type="ECO:0000313" key="2">
    <source>
        <dbReference type="EMBL" id="KAJ4007298.1"/>
    </source>
</evidence>
<protein>
    <recommendedName>
        <fullName evidence="4">BTB domain-containing protein</fullName>
    </recommendedName>
</protein>
<dbReference type="Proteomes" id="UP001152130">
    <property type="component" value="Unassembled WGS sequence"/>
</dbReference>
<comment type="caution">
    <text evidence="2">The sequence shown here is derived from an EMBL/GenBank/DDBJ whole genome shotgun (WGS) entry which is preliminary data.</text>
</comment>
<gene>
    <name evidence="2" type="ORF">NW766_009980</name>
</gene>
<evidence type="ECO:0000256" key="1">
    <source>
        <dbReference type="SAM" id="MobiDB-lite"/>
    </source>
</evidence>
<organism evidence="2 3">
    <name type="scientific">Fusarium irregulare</name>
    <dbReference type="NCBI Taxonomy" id="2494466"/>
    <lineage>
        <taxon>Eukaryota</taxon>
        <taxon>Fungi</taxon>
        <taxon>Dikarya</taxon>
        <taxon>Ascomycota</taxon>
        <taxon>Pezizomycotina</taxon>
        <taxon>Sordariomycetes</taxon>
        <taxon>Hypocreomycetidae</taxon>
        <taxon>Hypocreales</taxon>
        <taxon>Nectriaceae</taxon>
        <taxon>Fusarium</taxon>
        <taxon>Fusarium incarnatum-equiseti species complex</taxon>
    </lineage>
</organism>
<reference evidence="2" key="1">
    <citation type="submission" date="2022-10" db="EMBL/GenBank/DDBJ databases">
        <title>Fusarium specimens isolated from Avocado Roots.</title>
        <authorList>
            <person name="Stajich J."/>
            <person name="Roper C."/>
            <person name="Heimlech-Rivalta G."/>
        </authorList>
    </citation>
    <scope>NUCLEOTIDE SEQUENCE</scope>
    <source>
        <strain evidence="2">CF00143</strain>
    </source>
</reference>
<evidence type="ECO:0008006" key="4">
    <source>
        <dbReference type="Google" id="ProtNLM"/>
    </source>
</evidence>
<name>A0A9W8PHN5_9HYPO</name>
<proteinExistence type="predicted"/>